<feature type="transmembrane region" description="Helical" evidence="4">
    <location>
        <begin position="120"/>
        <end position="142"/>
    </location>
</feature>
<sequence>MSNPPPGTTVRRQSIALKDKYPSSPPSTDLNTGDNSDKDPNPIATESDPEVLHPEDTATISPAPDGGPRAWLVAAAAAFTFFCTLGYTNAFGVFEQYYLTSPFSPLHSSSSHSALSSSKIAWIGSLQTFLTFFTGFFAGPLFDRYGAVATVRPGALLFVFAIMMTSLCKQYWQLMLAQGVVGGVAMGLLMFPAMAAVAQWFDKKRAAALGLAVSGSSVGGVVVPIALGRMLNGGSAAGAGLQEREGGHLGFGWSVRIIGFMMLPLLVFASLAIKPRLPPRTTNFFVVKALKQKDFVMLVFAIFFLFMGMMTPLFFIPTYAVSRGIDATLASYMLAIVNAASTFGRIIPGVLADRVGKLNMLAVGGVASGISILCFNKAVSTAGLIVYSIFYGFSSGMIISGASAALTVCPKDPRDLGSYIGMGMALGAIAVLIGPPINGKLIDVYGGYLELSIFSGVMCLFGGLVVIATKIMTPQGIFGRV</sequence>
<evidence type="ECO:0000313" key="6">
    <source>
        <dbReference type="EMBL" id="EGO60528.1"/>
    </source>
</evidence>
<feature type="region of interest" description="Disordered" evidence="3">
    <location>
        <begin position="1"/>
        <end position="64"/>
    </location>
</feature>
<dbReference type="EMBL" id="GL891302">
    <property type="protein sequence ID" value="EGO60528.1"/>
    <property type="molecule type" value="Genomic_DNA"/>
</dbReference>
<organism evidence="6 7">
    <name type="scientific">Neurospora tetrasperma (strain FGSC 2508 / ATCC MYA-4615 / P0657)</name>
    <dbReference type="NCBI Taxonomy" id="510951"/>
    <lineage>
        <taxon>Eukaryota</taxon>
        <taxon>Fungi</taxon>
        <taxon>Dikarya</taxon>
        <taxon>Ascomycota</taxon>
        <taxon>Pezizomycotina</taxon>
        <taxon>Sordariomycetes</taxon>
        <taxon>Sordariomycetidae</taxon>
        <taxon>Sordariales</taxon>
        <taxon>Sordariaceae</taxon>
        <taxon>Neurospora</taxon>
    </lineage>
</organism>
<feature type="transmembrane region" description="Helical" evidence="4">
    <location>
        <begin position="329"/>
        <end position="351"/>
    </location>
</feature>
<dbReference type="AlphaFoldDB" id="F8MCY4"/>
<keyword evidence="4" id="KW-0812">Transmembrane</keyword>
<dbReference type="RefSeq" id="XP_009847784.1">
    <property type="nucleotide sequence ID" value="XM_009849482.1"/>
</dbReference>
<feature type="transmembrane region" description="Helical" evidence="4">
    <location>
        <begin position="416"/>
        <end position="433"/>
    </location>
</feature>
<feature type="transmembrane region" description="Helical" evidence="4">
    <location>
        <begin position="358"/>
        <end position="379"/>
    </location>
</feature>
<dbReference type="InterPro" id="IPR020846">
    <property type="entry name" value="MFS_dom"/>
</dbReference>
<dbReference type="GO" id="GO:0022857">
    <property type="term" value="F:transmembrane transporter activity"/>
    <property type="evidence" value="ECO:0007669"/>
    <property type="project" value="InterPro"/>
</dbReference>
<dbReference type="VEuPathDB" id="FungiDB:NEUTE1DRAFT_143933"/>
<feature type="transmembrane region" description="Helical" evidence="4">
    <location>
        <begin position="70"/>
        <end position="94"/>
    </location>
</feature>
<feature type="transmembrane region" description="Helical" evidence="4">
    <location>
        <begin position="154"/>
        <end position="172"/>
    </location>
</feature>
<feature type="domain" description="Major facilitator superfamily (MFS) profile" evidence="5">
    <location>
        <begin position="70"/>
        <end position="474"/>
    </location>
</feature>
<evidence type="ECO:0000256" key="4">
    <source>
        <dbReference type="SAM" id="Phobius"/>
    </source>
</evidence>
<dbReference type="KEGG" id="nte:NEUTE1DRAFT143933"/>
<dbReference type="PANTHER" id="PTHR11360:SF319">
    <property type="entry name" value="MAJOR FACILITATOR SUPERFAMILY (MFS) PROFILE DOMAIN-CONTAINING PROTEIN"/>
    <property type="match status" value="1"/>
</dbReference>
<dbReference type="OrthoDB" id="5667at2759"/>
<dbReference type="PANTHER" id="PTHR11360">
    <property type="entry name" value="MONOCARBOXYLATE TRANSPORTER"/>
    <property type="match status" value="1"/>
</dbReference>
<comment type="subcellular location">
    <subcellularLocation>
        <location evidence="1">Membrane</location>
        <topology evidence="1">Multi-pass membrane protein</topology>
    </subcellularLocation>
</comment>
<dbReference type="InterPro" id="IPR036259">
    <property type="entry name" value="MFS_trans_sf"/>
</dbReference>
<keyword evidence="7" id="KW-1185">Reference proteome</keyword>
<dbReference type="InterPro" id="IPR050327">
    <property type="entry name" value="Proton-linked_MCT"/>
</dbReference>
<keyword evidence="4" id="KW-0472">Membrane</keyword>
<dbReference type="Gene3D" id="1.20.1250.20">
    <property type="entry name" value="MFS general substrate transporter like domains"/>
    <property type="match status" value="2"/>
</dbReference>
<keyword evidence="4" id="KW-1133">Transmembrane helix</keyword>
<dbReference type="SUPFAM" id="SSF103473">
    <property type="entry name" value="MFS general substrate transporter"/>
    <property type="match status" value="1"/>
</dbReference>
<dbReference type="GeneID" id="20826380"/>
<reference evidence="7" key="1">
    <citation type="journal article" date="2011" name="Genetics">
        <title>Massive changes in genome architecture accompany the transition to self-fertility in the filamentous fungus Neurospora tetrasperma.</title>
        <authorList>
            <person name="Ellison C.E."/>
            <person name="Stajich J.E."/>
            <person name="Jacobson D.J."/>
            <person name="Natvig D.O."/>
            <person name="Lapidus A."/>
            <person name="Foster B."/>
            <person name="Aerts A."/>
            <person name="Riley R."/>
            <person name="Lindquist E.A."/>
            <person name="Grigoriev I.V."/>
            <person name="Taylor J.W."/>
        </authorList>
    </citation>
    <scope>NUCLEOTIDE SEQUENCE [LARGE SCALE GENOMIC DNA]</scope>
    <source>
        <strain evidence="7">FGSC 2508 / P0657</strain>
    </source>
</reference>
<protein>
    <recommendedName>
        <fullName evidence="5">Major facilitator superfamily (MFS) profile domain-containing protein</fullName>
    </recommendedName>
</protein>
<evidence type="ECO:0000256" key="3">
    <source>
        <dbReference type="SAM" id="MobiDB-lite"/>
    </source>
</evidence>
<dbReference type="GO" id="GO:0016020">
    <property type="term" value="C:membrane"/>
    <property type="evidence" value="ECO:0007669"/>
    <property type="project" value="UniProtKB-SubCell"/>
</dbReference>
<gene>
    <name evidence="6" type="ORF">NEUTE1DRAFT_143933</name>
</gene>
<dbReference type="HOGENOM" id="CLU_001265_1_1_1"/>
<dbReference type="CDD" id="cd17352">
    <property type="entry name" value="MFS_MCT_SLC16"/>
    <property type="match status" value="1"/>
</dbReference>
<feature type="transmembrane region" description="Helical" evidence="4">
    <location>
        <begin position="453"/>
        <end position="472"/>
    </location>
</feature>
<feature type="transmembrane region" description="Helical" evidence="4">
    <location>
        <begin position="385"/>
        <end position="409"/>
    </location>
</feature>
<accession>F8MCY4</accession>
<proteinExistence type="inferred from homology"/>
<dbReference type="PROSITE" id="PS50850">
    <property type="entry name" value="MFS"/>
    <property type="match status" value="1"/>
</dbReference>
<evidence type="ECO:0000259" key="5">
    <source>
        <dbReference type="PROSITE" id="PS50850"/>
    </source>
</evidence>
<dbReference type="Proteomes" id="UP000008065">
    <property type="component" value="Unassembled WGS sequence"/>
</dbReference>
<dbReference type="InterPro" id="IPR011701">
    <property type="entry name" value="MFS"/>
</dbReference>
<comment type="similarity">
    <text evidence="2">Belongs to the major facilitator superfamily. Monocarboxylate porter (TC 2.A.1.13) family.</text>
</comment>
<evidence type="ECO:0000313" key="7">
    <source>
        <dbReference type="Proteomes" id="UP000008065"/>
    </source>
</evidence>
<feature type="transmembrane region" description="Helical" evidence="4">
    <location>
        <begin position="294"/>
        <end position="317"/>
    </location>
</feature>
<feature type="transmembrane region" description="Helical" evidence="4">
    <location>
        <begin position="208"/>
        <end position="231"/>
    </location>
</feature>
<name>F8MCY4_NEUT8</name>
<feature type="transmembrane region" description="Helical" evidence="4">
    <location>
        <begin position="251"/>
        <end position="273"/>
    </location>
</feature>
<feature type="transmembrane region" description="Helical" evidence="4">
    <location>
        <begin position="178"/>
        <end position="201"/>
    </location>
</feature>
<evidence type="ECO:0000256" key="2">
    <source>
        <dbReference type="ARBA" id="ARBA00006727"/>
    </source>
</evidence>
<evidence type="ECO:0000256" key="1">
    <source>
        <dbReference type="ARBA" id="ARBA00004141"/>
    </source>
</evidence>
<dbReference type="Pfam" id="PF07690">
    <property type="entry name" value="MFS_1"/>
    <property type="match status" value="1"/>
</dbReference>